<organism evidence="2 3">
    <name type="scientific">Streblomastix strix</name>
    <dbReference type="NCBI Taxonomy" id="222440"/>
    <lineage>
        <taxon>Eukaryota</taxon>
        <taxon>Metamonada</taxon>
        <taxon>Preaxostyla</taxon>
        <taxon>Oxymonadida</taxon>
        <taxon>Streblomastigidae</taxon>
        <taxon>Streblomastix</taxon>
    </lineage>
</organism>
<sequence>MEVDESGSGDSYKEKDITQREDQTIENKSRYETIFEDLISCKYFLGVKLSENINCGCISTYIINKPVKNRCDQETRMEWQDQANQENFGRSDLADGVNQTEQSERIRANGTCAENDNGCSGVWIGSCSGDDNSRRIKSSSNRRIGGVWNLKSSNQQELEAVLIGWRKLRPFIQKNIYLIIRTNNVVTEFVTRKWKIRGELLQLARKIRQDALDQDLQLITKHIPGVRNKKADALCRLARKGDYIIKKEYLYPALTELELNVWLYAFATRTNKRLDEYCSLLPDHLSFVVNAFSTNWKNLKPLLHPPIPQILRTLVKVQKDGAESVIILPYWKRQIWELLMKEMTVKEVVLGWADEVLEKGKTMDNLNLQLLLGKIKAVILISTLKVKDFSNEWHNTQDLMKTQLITQSTLLVMKRVGKGALVCIFFNTYLQEKKLELDKLLKRSADVILANCLSWKEKQSDKSKLQELRKS</sequence>
<dbReference type="AlphaFoldDB" id="A0A5J4V4B5"/>
<name>A0A5J4V4B5_9EUKA</name>
<dbReference type="InterPro" id="IPR052055">
    <property type="entry name" value="Hepadnavirus_pol/RT"/>
</dbReference>
<evidence type="ECO:0000256" key="1">
    <source>
        <dbReference type="SAM" id="MobiDB-lite"/>
    </source>
</evidence>
<dbReference type="SUPFAM" id="SSF53098">
    <property type="entry name" value="Ribonuclease H-like"/>
    <property type="match status" value="1"/>
</dbReference>
<dbReference type="InterPro" id="IPR036397">
    <property type="entry name" value="RNaseH_sf"/>
</dbReference>
<protein>
    <recommendedName>
        <fullName evidence="4">RNase H type-1 domain-containing protein</fullName>
    </recommendedName>
</protein>
<dbReference type="Proteomes" id="UP000324800">
    <property type="component" value="Unassembled WGS sequence"/>
</dbReference>
<proteinExistence type="predicted"/>
<dbReference type="PANTHER" id="PTHR33050:SF7">
    <property type="entry name" value="RIBONUCLEASE H"/>
    <property type="match status" value="1"/>
</dbReference>
<comment type="caution">
    <text evidence="2">The sequence shown here is derived from an EMBL/GenBank/DDBJ whole genome shotgun (WGS) entry which is preliminary data.</text>
</comment>
<dbReference type="OrthoDB" id="2897838at2759"/>
<feature type="compositionally biased region" description="Basic and acidic residues" evidence="1">
    <location>
        <begin position="11"/>
        <end position="21"/>
    </location>
</feature>
<dbReference type="GO" id="GO:0003676">
    <property type="term" value="F:nucleic acid binding"/>
    <property type="evidence" value="ECO:0007669"/>
    <property type="project" value="InterPro"/>
</dbReference>
<accession>A0A5J4V4B5</accession>
<evidence type="ECO:0000313" key="2">
    <source>
        <dbReference type="EMBL" id="KAA6377599.1"/>
    </source>
</evidence>
<gene>
    <name evidence="2" type="ORF">EZS28_026875</name>
</gene>
<dbReference type="PANTHER" id="PTHR33050">
    <property type="entry name" value="REVERSE TRANSCRIPTASE DOMAIN-CONTAINING PROTEIN"/>
    <property type="match status" value="1"/>
</dbReference>
<dbReference type="Gene3D" id="3.30.420.10">
    <property type="entry name" value="Ribonuclease H-like superfamily/Ribonuclease H"/>
    <property type="match status" value="1"/>
</dbReference>
<feature type="region of interest" description="Disordered" evidence="1">
    <location>
        <begin position="1"/>
        <end position="21"/>
    </location>
</feature>
<dbReference type="InterPro" id="IPR012337">
    <property type="entry name" value="RNaseH-like_sf"/>
</dbReference>
<reference evidence="2 3" key="1">
    <citation type="submission" date="2019-03" db="EMBL/GenBank/DDBJ databases">
        <title>Single cell metagenomics reveals metabolic interactions within the superorganism composed of flagellate Streblomastix strix and complex community of Bacteroidetes bacteria on its surface.</title>
        <authorList>
            <person name="Treitli S.C."/>
            <person name="Kolisko M."/>
            <person name="Husnik F."/>
            <person name="Keeling P."/>
            <person name="Hampl V."/>
        </authorList>
    </citation>
    <scope>NUCLEOTIDE SEQUENCE [LARGE SCALE GENOMIC DNA]</scope>
    <source>
        <strain evidence="2">ST1C</strain>
    </source>
</reference>
<evidence type="ECO:0000313" key="3">
    <source>
        <dbReference type="Proteomes" id="UP000324800"/>
    </source>
</evidence>
<dbReference type="EMBL" id="SNRW01009697">
    <property type="protein sequence ID" value="KAA6377599.1"/>
    <property type="molecule type" value="Genomic_DNA"/>
</dbReference>
<evidence type="ECO:0008006" key="4">
    <source>
        <dbReference type="Google" id="ProtNLM"/>
    </source>
</evidence>